<reference evidence="1 2" key="1">
    <citation type="submission" date="2016-03" db="EMBL/GenBank/DDBJ databases">
        <title>Trachymyrmex septentrionalis WGS genome.</title>
        <authorList>
            <person name="Nygaard S."/>
            <person name="Hu H."/>
            <person name="Boomsma J."/>
            <person name="Zhang G."/>
        </authorList>
    </citation>
    <scope>NUCLEOTIDE SEQUENCE [LARGE SCALE GENOMIC DNA]</scope>
    <source>
        <strain evidence="1">Tsep2-gDNA-1</strain>
        <tissue evidence="1">Whole body</tissue>
    </source>
</reference>
<accession>A0A151JYB6</accession>
<sequence length="63" mass="7598">MTWYQKKSLNRQEIVLTNRLRDPRQDANHVIFYCPLSRDRFAPLINLSRKLFLVTLMIFSLCL</sequence>
<evidence type="ECO:0000313" key="2">
    <source>
        <dbReference type="Proteomes" id="UP000078541"/>
    </source>
</evidence>
<dbReference type="EMBL" id="KQ981505">
    <property type="protein sequence ID" value="KYN40928.1"/>
    <property type="molecule type" value="Genomic_DNA"/>
</dbReference>
<dbReference type="AlphaFoldDB" id="A0A151JYB6"/>
<organism evidence="1 2">
    <name type="scientific">Trachymyrmex septentrionalis</name>
    <dbReference type="NCBI Taxonomy" id="34720"/>
    <lineage>
        <taxon>Eukaryota</taxon>
        <taxon>Metazoa</taxon>
        <taxon>Ecdysozoa</taxon>
        <taxon>Arthropoda</taxon>
        <taxon>Hexapoda</taxon>
        <taxon>Insecta</taxon>
        <taxon>Pterygota</taxon>
        <taxon>Neoptera</taxon>
        <taxon>Endopterygota</taxon>
        <taxon>Hymenoptera</taxon>
        <taxon>Apocrita</taxon>
        <taxon>Aculeata</taxon>
        <taxon>Formicoidea</taxon>
        <taxon>Formicidae</taxon>
        <taxon>Myrmicinae</taxon>
        <taxon>Trachymyrmex</taxon>
    </lineage>
</organism>
<dbReference type="Proteomes" id="UP000078541">
    <property type="component" value="Unassembled WGS sequence"/>
</dbReference>
<evidence type="ECO:0000313" key="1">
    <source>
        <dbReference type="EMBL" id="KYN40928.1"/>
    </source>
</evidence>
<keyword evidence="2" id="KW-1185">Reference proteome</keyword>
<protein>
    <submittedName>
        <fullName evidence="1">Uncharacterized protein</fullName>
    </submittedName>
</protein>
<gene>
    <name evidence="1" type="ORF">ALC56_04675</name>
</gene>
<name>A0A151JYB6_9HYME</name>
<proteinExistence type="predicted"/>